<dbReference type="Gene3D" id="1.25.40.20">
    <property type="entry name" value="Ankyrin repeat-containing domain"/>
    <property type="match status" value="7"/>
</dbReference>
<keyword evidence="1" id="KW-0677">Repeat</keyword>
<reference evidence="4 5" key="1">
    <citation type="journal article" date="2024" name="bioRxiv">
        <title>A reference genome for Trichogramma kaykai: A tiny desert-dwelling parasitoid wasp with competing sex-ratio distorters.</title>
        <authorList>
            <person name="Culotta J."/>
            <person name="Lindsey A.R."/>
        </authorList>
    </citation>
    <scope>NUCLEOTIDE SEQUENCE [LARGE SCALE GENOMIC DNA]</scope>
    <source>
        <strain evidence="4 5">KSX58</strain>
    </source>
</reference>
<dbReference type="Pfam" id="PF00023">
    <property type="entry name" value="Ank"/>
    <property type="match status" value="1"/>
</dbReference>
<evidence type="ECO:0000256" key="1">
    <source>
        <dbReference type="ARBA" id="ARBA00022737"/>
    </source>
</evidence>
<dbReference type="PROSITE" id="PS50297">
    <property type="entry name" value="ANK_REP_REGION"/>
    <property type="match status" value="1"/>
</dbReference>
<dbReference type="PROSITE" id="PS50088">
    <property type="entry name" value="ANK_REPEAT"/>
    <property type="match status" value="3"/>
</dbReference>
<dbReference type="EMBL" id="JBJJXI010000018">
    <property type="protein sequence ID" value="KAL3406900.1"/>
    <property type="molecule type" value="Genomic_DNA"/>
</dbReference>
<dbReference type="SMART" id="SM00248">
    <property type="entry name" value="ANK"/>
    <property type="match status" value="21"/>
</dbReference>
<evidence type="ECO:0000256" key="3">
    <source>
        <dbReference type="PROSITE-ProRule" id="PRU00023"/>
    </source>
</evidence>
<feature type="repeat" description="ANK" evidence="3">
    <location>
        <begin position="453"/>
        <end position="491"/>
    </location>
</feature>
<gene>
    <name evidence="4" type="ORF">TKK_001016</name>
</gene>
<evidence type="ECO:0000256" key="2">
    <source>
        <dbReference type="ARBA" id="ARBA00023043"/>
    </source>
</evidence>
<keyword evidence="5" id="KW-1185">Reference proteome</keyword>
<dbReference type="InterPro" id="IPR002110">
    <property type="entry name" value="Ankyrin_rpt"/>
</dbReference>
<dbReference type="InterPro" id="IPR036770">
    <property type="entry name" value="Ankyrin_rpt-contain_sf"/>
</dbReference>
<feature type="repeat" description="ANK" evidence="3">
    <location>
        <begin position="571"/>
        <end position="609"/>
    </location>
</feature>
<evidence type="ECO:0000313" key="5">
    <source>
        <dbReference type="Proteomes" id="UP001627154"/>
    </source>
</evidence>
<protein>
    <submittedName>
        <fullName evidence="4">Uncharacterized protein</fullName>
    </submittedName>
</protein>
<proteinExistence type="predicted"/>
<feature type="repeat" description="ANK" evidence="3">
    <location>
        <begin position="136"/>
        <end position="168"/>
    </location>
</feature>
<dbReference type="Proteomes" id="UP001627154">
    <property type="component" value="Unassembled WGS sequence"/>
</dbReference>
<keyword evidence="2 3" id="KW-0040">ANK repeat</keyword>
<comment type="caution">
    <text evidence="4">The sequence shown here is derived from an EMBL/GenBank/DDBJ whole genome shotgun (WGS) entry which is preliminary data.</text>
</comment>
<name>A0ABD2XNX2_9HYME</name>
<dbReference type="AlphaFoldDB" id="A0ABD2XNX2"/>
<accession>A0ABD2XNX2</accession>
<organism evidence="4 5">
    <name type="scientific">Trichogramma kaykai</name>
    <dbReference type="NCBI Taxonomy" id="54128"/>
    <lineage>
        <taxon>Eukaryota</taxon>
        <taxon>Metazoa</taxon>
        <taxon>Ecdysozoa</taxon>
        <taxon>Arthropoda</taxon>
        <taxon>Hexapoda</taxon>
        <taxon>Insecta</taxon>
        <taxon>Pterygota</taxon>
        <taxon>Neoptera</taxon>
        <taxon>Endopterygota</taxon>
        <taxon>Hymenoptera</taxon>
        <taxon>Apocrita</taxon>
        <taxon>Proctotrupomorpha</taxon>
        <taxon>Chalcidoidea</taxon>
        <taxon>Trichogrammatidae</taxon>
        <taxon>Trichogramma</taxon>
    </lineage>
</organism>
<dbReference type="SUPFAM" id="SSF48403">
    <property type="entry name" value="Ankyrin repeat"/>
    <property type="match status" value="3"/>
</dbReference>
<evidence type="ECO:0000313" key="4">
    <source>
        <dbReference type="EMBL" id="KAL3406900.1"/>
    </source>
</evidence>
<sequence length="1003" mass="114475">MENIEVLYSELEAKSKADQDLTESTSSFFKEKLSNVTEKNKNQILIYAVQKRTINIIRYFVRAEIKVTLPLKTETAIHIAIKCNSTEYFDLLFYVYGNVNYKTVNKKSKFSHFQAACMTSNVQRVQNFIDAGVDVNAGKPLLEAIERKNFEVIKFLLKSGANANVVDKRGRTPLQLIFSQFSDGTEYETNFELFRLLIKAKSDVNKTDKNGNSPMFYLLDRDLCIDNKKKTLEILLQNGADVTHVNKFGYSIMHYVFGCKNRKERDTFELIELFLKHGAHVNATDKWGLTPLHLICSQLSNIKDHGHEFAINTIKLLFINGANINTVNRFGRTPINCLWSQLSNIKNHGDEFVIHIIELLLSNGVDINTAVDSSGRTPINSLCSKLGRDSKNDSNLKLLQVLIKYKSDVNRKDKEGHHTLFNLFGESCGSSLQWDALKILLQNGANVTYINSAGDTILHHLIKLKYENEKHFIDIYELLLSNGADVEAVDSFGRTPINSLCCKCSKDSKCDSYLKLFQVLIKYKSDVNRKDKEGNSPMFNLFKRGWMNYAQKDALDILIQSGADVTHTNDTDDSVLHHLIYTDYKNQEYAMDIIELLLSNGADVDAVDTFGRTPVNLLCGKLSDSNKKQKDFDLKLLQFLIKYKCDVNRKDKQGTSPIFNLFKSIGINCAQKDALEILIYYGRVDIEHVDKNGDFILHRVINSINNNKKCAIDVTELLRSNGADVNAVDTFGRTPINLLCYYLRKGHNCDLYSKIFQLLIEHKCDINKNDKNGNSPIFNLFDKSWISTFQWNALQLFLKNGANVRHINDAEDSILHHIINSNENEKKKSKAKKISVDVVVELLLNNGADVNAVDTFGRTPINLLCYQLNRSSRYDPDLKILQHLIEHKSDVNRKDKQGNNPMFNLFNKSDYWGIDPLQWDALKILLNNGANVMQVNNAGHTIAHYTDPRRFTSTLHRHEKPNIDSYGIEYCVILLQLINSFNLQKNRHLGNGVEERLYISQHI</sequence>
<dbReference type="PANTHER" id="PTHR24126">
    <property type="entry name" value="ANKYRIN REPEAT, PH AND SEC7 DOMAIN CONTAINING PROTEIN SECG-RELATED"/>
    <property type="match status" value="1"/>
</dbReference>